<gene>
    <name evidence="1" type="ORF">SAMN02745130_03613</name>
</gene>
<dbReference type="AlphaFoldDB" id="A0A1T4XY57"/>
<keyword evidence="2" id="KW-1185">Reference proteome</keyword>
<name>A0A1T4XY57_9GAMM</name>
<dbReference type="Gene3D" id="3.30.450.40">
    <property type="match status" value="1"/>
</dbReference>
<sequence>MIPVRASDYLMQRRRVTEMQWSRFISGSAKVRERILRPDIYASWQRCALQLSPYSQAQASIGETYLVQQRWQDSPLRAAAQREREQIMQLAREGSLVAALADMHGYLLWSFASAHMQARAEAVNFMAGSDWSEEASGTNAVGLCLKLGAATTVFASEHYLAFMHDWVGYASPIIHPQTGQMMGVLAISSTWNHHTPLGQAAVCELARAIAEHLPIWQPRAELELQALGTPKVIFRGQVQRISQRQLEILCLLALNPQGLTLDSFHAALYGDMPITISTLKSELSHLRRLLDGQIGSRPYRLLMPIWADFIDVWERLRSGRVTEAVELYRGSFLPQSTSPELEEWRYCVDAVMTRAVDACGDFSILLEKMRLGSRGSVLVRDRLAELLPEKTPS</sequence>
<dbReference type="STRING" id="92487.SAMN02745130_03613"/>
<dbReference type="Proteomes" id="UP000190460">
    <property type="component" value="Unassembled WGS sequence"/>
</dbReference>
<dbReference type="InterPro" id="IPR029016">
    <property type="entry name" value="GAF-like_dom_sf"/>
</dbReference>
<reference evidence="1 2" key="1">
    <citation type="submission" date="2017-02" db="EMBL/GenBank/DDBJ databases">
        <authorList>
            <person name="Peterson S.W."/>
        </authorList>
    </citation>
    <scope>NUCLEOTIDE SEQUENCE [LARGE SCALE GENOMIC DNA]</scope>
    <source>
        <strain evidence="1 2">ATCC 49788</strain>
    </source>
</reference>
<dbReference type="OrthoDB" id="3928741at2"/>
<proteinExistence type="predicted"/>
<evidence type="ECO:0000313" key="1">
    <source>
        <dbReference type="EMBL" id="SKA93985.1"/>
    </source>
</evidence>
<accession>A0A1T4XY57</accession>
<organism evidence="1 2">
    <name type="scientific">Thiothrix eikelboomii</name>
    <dbReference type="NCBI Taxonomy" id="92487"/>
    <lineage>
        <taxon>Bacteria</taxon>
        <taxon>Pseudomonadati</taxon>
        <taxon>Pseudomonadota</taxon>
        <taxon>Gammaproteobacteria</taxon>
        <taxon>Thiotrichales</taxon>
        <taxon>Thiotrichaceae</taxon>
        <taxon>Thiothrix</taxon>
    </lineage>
</organism>
<evidence type="ECO:0000313" key="2">
    <source>
        <dbReference type="Proteomes" id="UP000190460"/>
    </source>
</evidence>
<protein>
    <recommendedName>
        <fullName evidence="3">OmpR/PhoB-type domain-containing protein</fullName>
    </recommendedName>
</protein>
<dbReference type="EMBL" id="FUYB01000025">
    <property type="protein sequence ID" value="SKA93985.1"/>
    <property type="molecule type" value="Genomic_DNA"/>
</dbReference>
<dbReference type="RefSeq" id="WP_078924056.1">
    <property type="nucleotide sequence ID" value="NZ_FUYB01000025.1"/>
</dbReference>
<evidence type="ECO:0008006" key="3">
    <source>
        <dbReference type="Google" id="ProtNLM"/>
    </source>
</evidence>